<comment type="caution">
    <text evidence="1">The sequence shown here is derived from an EMBL/GenBank/DDBJ whole genome shotgun (WGS) entry which is preliminary data.</text>
</comment>
<name>A0A4Z2EUY5_9TELE</name>
<accession>A0A4Z2EUY5</accession>
<protein>
    <submittedName>
        <fullName evidence="1">Uncharacterized protein</fullName>
    </submittedName>
</protein>
<evidence type="ECO:0000313" key="1">
    <source>
        <dbReference type="EMBL" id="TNN32174.1"/>
    </source>
</evidence>
<evidence type="ECO:0000313" key="2">
    <source>
        <dbReference type="Proteomes" id="UP000314294"/>
    </source>
</evidence>
<dbReference type="EMBL" id="SRLO01002872">
    <property type="protein sequence ID" value="TNN32174.1"/>
    <property type="molecule type" value="Genomic_DNA"/>
</dbReference>
<sequence>MLSQFGPGVFEGSVVVASGENIGGQLEASEGVEGDVPVVDHAEHHRHAGALERQLLDGSQVRHRAGEAETTGRETL</sequence>
<dbReference type="AlphaFoldDB" id="A0A4Z2EUY5"/>
<proteinExistence type="predicted"/>
<reference evidence="1 2" key="1">
    <citation type="submission" date="2019-03" db="EMBL/GenBank/DDBJ databases">
        <title>First draft genome of Liparis tanakae, snailfish: a comprehensive survey of snailfish specific genes.</title>
        <authorList>
            <person name="Kim W."/>
            <person name="Song I."/>
            <person name="Jeong J.-H."/>
            <person name="Kim D."/>
            <person name="Kim S."/>
            <person name="Ryu S."/>
            <person name="Song J.Y."/>
            <person name="Lee S.K."/>
        </authorList>
    </citation>
    <scope>NUCLEOTIDE SEQUENCE [LARGE SCALE GENOMIC DNA]</scope>
    <source>
        <tissue evidence="1">Muscle</tissue>
    </source>
</reference>
<organism evidence="1 2">
    <name type="scientific">Liparis tanakae</name>
    <name type="common">Tanaka's snailfish</name>
    <dbReference type="NCBI Taxonomy" id="230148"/>
    <lineage>
        <taxon>Eukaryota</taxon>
        <taxon>Metazoa</taxon>
        <taxon>Chordata</taxon>
        <taxon>Craniata</taxon>
        <taxon>Vertebrata</taxon>
        <taxon>Euteleostomi</taxon>
        <taxon>Actinopterygii</taxon>
        <taxon>Neopterygii</taxon>
        <taxon>Teleostei</taxon>
        <taxon>Neoteleostei</taxon>
        <taxon>Acanthomorphata</taxon>
        <taxon>Eupercaria</taxon>
        <taxon>Perciformes</taxon>
        <taxon>Cottioidei</taxon>
        <taxon>Cottales</taxon>
        <taxon>Liparidae</taxon>
        <taxon>Liparis</taxon>
    </lineage>
</organism>
<keyword evidence="2" id="KW-1185">Reference proteome</keyword>
<dbReference type="Proteomes" id="UP000314294">
    <property type="component" value="Unassembled WGS sequence"/>
</dbReference>
<gene>
    <name evidence="1" type="ORF">EYF80_057669</name>
</gene>